<accession>A0A2K3V1V3</accession>
<dbReference type="PANTHER" id="PTHR38436:SF1">
    <property type="entry name" value="ESTER CYCLASE"/>
    <property type="match status" value="1"/>
</dbReference>
<dbReference type="EMBL" id="PPPD01000001">
    <property type="protein sequence ID" value="PNY82759.1"/>
    <property type="molecule type" value="Genomic_DNA"/>
</dbReference>
<protein>
    <recommendedName>
        <fullName evidence="3">Ester cyclase</fullName>
    </recommendedName>
</protein>
<sequence>MIASADVSVVRQMIERAFNAGDLSAVDELLSPEAVDHQEQPGVNFPAHLKGVISMLRAAFPDLHFEIQHLMADGEIVAMNSVMTGTHLGPMRDLPATGRPVQVRHMHFVRVVEGRGTELWHLWDTPGLMRQLTAPAPV</sequence>
<comment type="caution">
    <text evidence="1">The sequence shown here is derived from an EMBL/GenBank/DDBJ whole genome shotgun (WGS) entry which is preliminary data.</text>
</comment>
<dbReference type="Pfam" id="PF07366">
    <property type="entry name" value="SnoaL"/>
    <property type="match status" value="1"/>
</dbReference>
<evidence type="ECO:0000313" key="2">
    <source>
        <dbReference type="Proteomes" id="UP000236379"/>
    </source>
</evidence>
<dbReference type="SUPFAM" id="SSF54427">
    <property type="entry name" value="NTF2-like"/>
    <property type="match status" value="1"/>
</dbReference>
<dbReference type="InterPro" id="IPR009959">
    <property type="entry name" value="Cyclase_SnoaL-like"/>
</dbReference>
<keyword evidence="2" id="KW-1185">Reference proteome</keyword>
<dbReference type="GO" id="GO:0030638">
    <property type="term" value="P:polyketide metabolic process"/>
    <property type="evidence" value="ECO:0007669"/>
    <property type="project" value="InterPro"/>
</dbReference>
<organism evidence="1 2">
    <name type="scientific">Deinococcus koreensis</name>
    <dbReference type="NCBI Taxonomy" id="2054903"/>
    <lineage>
        <taxon>Bacteria</taxon>
        <taxon>Thermotogati</taxon>
        <taxon>Deinococcota</taxon>
        <taxon>Deinococci</taxon>
        <taxon>Deinococcales</taxon>
        <taxon>Deinococcaceae</taxon>
        <taxon>Deinococcus</taxon>
    </lineage>
</organism>
<reference evidence="1 2" key="1">
    <citation type="submission" date="2018-01" db="EMBL/GenBank/DDBJ databases">
        <title>Deinococcus koreensis sp. nov., a radiation-resistant bacterium isolated from river water.</title>
        <authorList>
            <person name="Choi A."/>
        </authorList>
    </citation>
    <scope>NUCLEOTIDE SEQUENCE [LARGE SCALE GENOMIC DNA]</scope>
    <source>
        <strain evidence="1 2">SJW1-2</strain>
    </source>
</reference>
<dbReference type="Gene3D" id="3.10.450.50">
    <property type="match status" value="1"/>
</dbReference>
<evidence type="ECO:0000313" key="1">
    <source>
        <dbReference type="EMBL" id="PNY82759.1"/>
    </source>
</evidence>
<dbReference type="InterPro" id="IPR032710">
    <property type="entry name" value="NTF2-like_dom_sf"/>
</dbReference>
<dbReference type="RefSeq" id="WP_103313192.1">
    <property type="nucleotide sequence ID" value="NZ_PPPD01000001.1"/>
</dbReference>
<evidence type="ECO:0008006" key="3">
    <source>
        <dbReference type="Google" id="ProtNLM"/>
    </source>
</evidence>
<proteinExistence type="predicted"/>
<gene>
    <name evidence="1" type="ORF">CVO96_16610</name>
</gene>
<dbReference type="PANTHER" id="PTHR38436">
    <property type="entry name" value="POLYKETIDE CYCLASE SNOAL-LIKE DOMAIN"/>
    <property type="match status" value="1"/>
</dbReference>
<dbReference type="OrthoDB" id="7876517at2"/>
<dbReference type="Proteomes" id="UP000236379">
    <property type="component" value="Unassembled WGS sequence"/>
</dbReference>
<name>A0A2K3V1V3_9DEIO</name>
<dbReference type="AlphaFoldDB" id="A0A2K3V1V3"/>